<reference evidence="4" key="3">
    <citation type="submission" date="2015-11" db="EMBL/GenBank/DDBJ databases">
        <authorList>
            <consortium name="FlyBase"/>
        </authorList>
    </citation>
    <scope>NUCLEOTIDE SEQUENCE</scope>
    <source>
        <strain evidence="4">TSC#15010-1051.87</strain>
    </source>
</reference>
<evidence type="ECO:0000256" key="3">
    <source>
        <dbReference type="SAM" id="SignalP"/>
    </source>
</evidence>
<evidence type="ECO:0000313" key="5">
    <source>
        <dbReference type="EMBL" id="KRF78029.1"/>
    </source>
</evidence>
<gene>
    <name evidence="4" type="primary">Dvir\GJ26282</name>
    <name evidence="4" type="ORF">Dvir_GJ26282</name>
</gene>
<name>A0A0Q9VYW0_DROVI</name>
<dbReference type="SUPFAM" id="SSF56496">
    <property type="entry name" value="Fibrinogen C-terminal domain-like"/>
    <property type="match status" value="1"/>
</dbReference>
<evidence type="ECO:0000313" key="6">
    <source>
        <dbReference type="Proteomes" id="UP000008792"/>
    </source>
</evidence>
<protein>
    <submittedName>
        <fullName evidence="4">Uncharacterized protein, isoform A</fullName>
    </submittedName>
    <submittedName>
        <fullName evidence="5">Uncharacterized protein, isoform B</fullName>
    </submittedName>
</protein>
<accession>A0A0Q9VYW0</accession>
<evidence type="ECO:0000256" key="2">
    <source>
        <dbReference type="SAM" id="MobiDB-lite"/>
    </source>
</evidence>
<feature type="signal peptide" evidence="3">
    <location>
        <begin position="1"/>
        <end position="15"/>
    </location>
</feature>
<keyword evidence="3" id="KW-0732">Signal</keyword>
<dbReference type="InterPro" id="IPR036056">
    <property type="entry name" value="Fibrinogen-like_C"/>
</dbReference>
<organism evidence="4 6">
    <name type="scientific">Drosophila virilis</name>
    <name type="common">Fruit fly</name>
    <dbReference type="NCBI Taxonomy" id="7244"/>
    <lineage>
        <taxon>Eukaryota</taxon>
        <taxon>Metazoa</taxon>
        <taxon>Ecdysozoa</taxon>
        <taxon>Arthropoda</taxon>
        <taxon>Hexapoda</taxon>
        <taxon>Insecta</taxon>
        <taxon>Pterygota</taxon>
        <taxon>Neoptera</taxon>
        <taxon>Endopterygota</taxon>
        <taxon>Diptera</taxon>
        <taxon>Brachycera</taxon>
        <taxon>Muscomorpha</taxon>
        <taxon>Ephydroidea</taxon>
        <taxon>Drosophilidae</taxon>
        <taxon>Drosophila</taxon>
    </lineage>
</organism>
<feature type="chain" id="PRO_5014238499" evidence="3">
    <location>
        <begin position="16"/>
        <end position="262"/>
    </location>
</feature>
<dbReference type="Proteomes" id="UP000008792">
    <property type="component" value="Unassembled WGS sequence"/>
</dbReference>
<dbReference type="AlphaFoldDB" id="A0A0Q9VYW0"/>
<evidence type="ECO:0000256" key="1">
    <source>
        <dbReference type="SAM" id="Coils"/>
    </source>
</evidence>
<sequence length="262" mass="30083">MRVLLMLVLIETNYGREQLSHCTSSNEIETQCGTYCYKIVQPLLQHAVEVYSKEQQFVELQNKIHELERTIINMTVQQAQHAMKDDLIATKNELINQLQLNVLEKEAQITKLKNQNSDQVILRNLTTEQETLRTLVNNKVEIIESKEKQLTDQSKLIETLQKSNEHLLDMLKAENNTLSYESKKKNEEIASLQSEVSELEKQVSDLKTQLKTEKPQATRPETKSLKDPLSDDSTKLCDASHTAPGWIVVQRRLNGSVSFHRG</sequence>
<feature type="region of interest" description="Disordered" evidence="2">
    <location>
        <begin position="203"/>
        <end position="236"/>
    </location>
</feature>
<reference evidence="4" key="2">
    <citation type="journal article" date="2008" name="Bioinformatics">
        <title>Assembly reconciliation.</title>
        <authorList>
            <person name="Zimin A.V."/>
            <person name="Smith D.R."/>
            <person name="Sutton G."/>
            <person name="Yorke J.A."/>
        </authorList>
    </citation>
    <scope>NUCLEOTIDE SEQUENCE</scope>
    <source>
        <strain evidence="4">TSC#15010-1051.87</strain>
    </source>
</reference>
<evidence type="ECO:0000313" key="4">
    <source>
        <dbReference type="EMBL" id="KRF78028.1"/>
    </source>
</evidence>
<dbReference type="InParanoid" id="A0A0Q9VYW0"/>
<dbReference type="EMBL" id="CH940654">
    <property type="protein sequence ID" value="KRF78029.1"/>
    <property type="molecule type" value="Genomic_DNA"/>
</dbReference>
<keyword evidence="1" id="KW-0175">Coiled coil</keyword>
<reference evidence="4 6" key="1">
    <citation type="journal article" date="2007" name="Nature">
        <title>Evolution of genes and genomes on the Drosophila phylogeny.</title>
        <authorList>
            <consortium name="Drosophila 12 Genomes Consortium"/>
            <person name="Clark A.G."/>
            <person name="Eisen M.B."/>
            <person name="Smith D.R."/>
            <person name="Bergman C.M."/>
            <person name="Oliver B."/>
            <person name="Markow T.A."/>
            <person name="Kaufman T.C."/>
            <person name="Kellis M."/>
            <person name="Gelbart W."/>
            <person name="Iyer V.N."/>
            <person name="Pollard D.A."/>
            <person name="Sackton T.B."/>
            <person name="Larracuente A.M."/>
            <person name="Singh N.D."/>
            <person name="Abad J.P."/>
            <person name="Abt D.N."/>
            <person name="Adryan B."/>
            <person name="Aguade M."/>
            <person name="Akashi H."/>
            <person name="Anderson W.W."/>
            <person name="Aquadro C.F."/>
            <person name="Ardell D.H."/>
            <person name="Arguello R."/>
            <person name="Artieri C.G."/>
            <person name="Barbash D.A."/>
            <person name="Barker D."/>
            <person name="Barsanti P."/>
            <person name="Batterham P."/>
            <person name="Batzoglou S."/>
            <person name="Begun D."/>
            <person name="Bhutkar A."/>
            <person name="Blanco E."/>
            <person name="Bosak S.A."/>
            <person name="Bradley R.K."/>
            <person name="Brand A.D."/>
            <person name="Brent M.R."/>
            <person name="Brooks A.N."/>
            <person name="Brown R.H."/>
            <person name="Butlin R.K."/>
            <person name="Caggese C."/>
            <person name="Calvi B.R."/>
            <person name="Bernardo de Carvalho A."/>
            <person name="Caspi A."/>
            <person name="Castrezana S."/>
            <person name="Celniker S.E."/>
            <person name="Chang J.L."/>
            <person name="Chapple C."/>
            <person name="Chatterji S."/>
            <person name="Chinwalla A."/>
            <person name="Civetta A."/>
            <person name="Clifton S.W."/>
            <person name="Comeron J.M."/>
            <person name="Costello J.C."/>
            <person name="Coyne J.A."/>
            <person name="Daub J."/>
            <person name="David R.G."/>
            <person name="Delcher A.L."/>
            <person name="Delehaunty K."/>
            <person name="Do C.B."/>
            <person name="Ebling H."/>
            <person name="Edwards K."/>
            <person name="Eickbush T."/>
            <person name="Evans J.D."/>
            <person name="Filipski A."/>
            <person name="Findeiss S."/>
            <person name="Freyhult E."/>
            <person name="Fulton L."/>
            <person name="Fulton R."/>
            <person name="Garcia A.C."/>
            <person name="Gardiner A."/>
            <person name="Garfield D.A."/>
            <person name="Garvin B.E."/>
            <person name="Gibson G."/>
            <person name="Gilbert D."/>
            <person name="Gnerre S."/>
            <person name="Godfrey J."/>
            <person name="Good R."/>
            <person name="Gotea V."/>
            <person name="Gravely B."/>
            <person name="Greenberg A.J."/>
            <person name="Griffiths-Jones S."/>
            <person name="Gross S."/>
            <person name="Guigo R."/>
            <person name="Gustafson E.A."/>
            <person name="Haerty W."/>
            <person name="Hahn M.W."/>
            <person name="Halligan D.L."/>
            <person name="Halpern A.L."/>
            <person name="Halter G.M."/>
            <person name="Han M.V."/>
            <person name="Heger A."/>
            <person name="Hillier L."/>
            <person name="Hinrichs A.S."/>
            <person name="Holmes I."/>
            <person name="Hoskins R.A."/>
            <person name="Hubisz M.J."/>
            <person name="Hultmark D."/>
            <person name="Huntley M.A."/>
            <person name="Jaffe D.B."/>
            <person name="Jagadeeshan S."/>
            <person name="Jeck W.R."/>
            <person name="Johnson J."/>
            <person name="Jones C.D."/>
            <person name="Jordan W.C."/>
            <person name="Karpen G.H."/>
            <person name="Kataoka E."/>
            <person name="Keightley P.D."/>
            <person name="Kheradpour P."/>
            <person name="Kirkness E.F."/>
            <person name="Koerich L.B."/>
            <person name="Kristiansen K."/>
            <person name="Kudrna D."/>
            <person name="Kulathinal R.J."/>
            <person name="Kumar S."/>
            <person name="Kwok R."/>
            <person name="Lander E."/>
            <person name="Langley C.H."/>
            <person name="Lapoint R."/>
            <person name="Lazzaro B.P."/>
            <person name="Lee S.J."/>
            <person name="Levesque L."/>
            <person name="Li R."/>
            <person name="Lin C.F."/>
            <person name="Lin M.F."/>
            <person name="Lindblad-Toh K."/>
            <person name="Llopart A."/>
            <person name="Long M."/>
            <person name="Low L."/>
            <person name="Lozovsky E."/>
            <person name="Lu J."/>
            <person name="Luo M."/>
            <person name="Machado C.A."/>
            <person name="Makalowski W."/>
            <person name="Marzo M."/>
            <person name="Matsuda M."/>
            <person name="Matzkin L."/>
            <person name="McAllister B."/>
            <person name="McBride C.S."/>
            <person name="McKernan B."/>
            <person name="McKernan K."/>
            <person name="Mendez-Lago M."/>
            <person name="Minx P."/>
            <person name="Mollenhauer M.U."/>
            <person name="Montooth K."/>
            <person name="Mount S.M."/>
            <person name="Mu X."/>
            <person name="Myers E."/>
            <person name="Negre B."/>
            <person name="Newfeld S."/>
            <person name="Nielsen R."/>
            <person name="Noor M.A."/>
            <person name="O'Grady P."/>
            <person name="Pachter L."/>
            <person name="Papaceit M."/>
            <person name="Parisi M.J."/>
            <person name="Parisi M."/>
            <person name="Parts L."/>
            <person name="Pedersen J.S."/>
            <person name="Pesole G."/>
            <person name="Phillippy A.M."/>
            <person name="Ponting C.P."/>
            <person name="Pop M."/>
            <person name="Porcelli D."/>
            <person name="Powell J.R."/>
            <person name="Prohaska S."/>
            <person name="Pruitt K."/>
            <person name="Puig M."/>
            <person name="Quesneville H."/>
            <person name="Ram K.R."/>
            <person name="Rand D."/>
            <person name="Rasmussen M.D."/>
            <person name="Reed L.K."/>
            <person name="Reenan R."/>
            <person name="Reily A."/>
            <person name="Remington K.A."/>
            <person name="Rieger T.T."/>
            <person name="Ritchie M.G."/>
            <person name="Robin C."/>
            <person name="Rogers Y.H."/>
            <person name="Rohde C."/>
            <person name="Rozas J."/>
            <person name="Rubenfield M.J."/>
            <person name="Ruiz A."/>
            <person name="Russo S."/>
            <person name="Salzberg S.L."/>
            <person name="Sanchez-Gracia A."/>
            <person name="Saranga D.J."/>
            <person name="Sato H."/>
            <person name="Schaeffer S.W."/>
            <person name="Schatz M.C."/>
            <person name="Schlenke T."/>
            <person name="Schwartz R."/>
            <person name="Segarra C."/>
            <person name="Singh R.S."/>
            <person name="Sirot L."/>
            <person name="Sirota M."/>
            <person name="Sisneros N.B."/>
            <person name="Smith C.D."/>
            <person name="Smith T.F."/>
            <person name="Spieth J."/>
            <person name="Stage D.E."/>
            <person name="Stark A."/>
            <person name="Stephan W."/>
            <person name="Strausberg R.L."/>
            <person name="Strempel S."/>
            <person name="Sturgill D."/>
            <person name="Sutton G."/>
            <person name="Sutton G.G."/>
            <person name="Tao W."/>
            <person name="Teichmann S."/>
            <person name="Tobari Y.N."/>
            <person name="Tomimura Y."/>
            <person name="Tsolas J.M."/>
            <person name="Valente V.L."/>
            <person name="Venter E."/>
            <person name="Venter J.C."/>
            <person name="Vicario S."/>
            <person name="Vieira F.G."/>
            <person name="Vilella A.J."/>
            <person name="Villasante A."/>
            <person name="Walenz B."/>
            <person name="Wang J."/>
            <person name="Wasserman M."/>
            <person name="Watts T."/>
            <person name="Wilson D."/>
            <person name="Wilson R.K."/>
            <person name="Wing R.A."/>
            <person name="Wolfner M.F."/>
            <person name="Wong A."/>
            <person name="Wong G.K."/>
            <person name="Wu C.I."/>
            <person name="Wu G."/>
            <person name="Yamamoto D."/>
            <person name="Yang H.P."/>
            <person name="Yang S.P."/>
            <person name="Yorke J.A."/>
            <person name="Yoshida K."/>
            <person name="Zdobnov E."/>
            <person name="Zhang P."/>
            <person name="Zhang Y."/>
            <person name="Zimin A.V."/>
            <person name="Baldwin J."/>
            <person name="Abdouelleil A."/>
            <person name="Abdulkadir J."/>
            <person name="Abebe A."/>
            <person name="Abera B."/>
            <person name="Abreu J."/>
            <person name="Acer S.C."/>
            <person name="Aftuck L."/>
            <person name="Alexander A."/>
            <person name="An P."/>
            <person name="Anderson E."/>
            <person name="Anderson S."/>
            <person name="Arachi H."/>
            <person name="Azer M."/>
            <person name="Bachantsang P."/>
            <person name="Barry A."/>
            <person name="Bayul T."/>
            <person name="Berlin A."/>
            <person name="Bessette D."/>
            <person name="Bloom T."/>
            <person name="Blye J."/>
            <person name="Boguslavskiy L."/>
            <person name="Bonnet C."/>
            <person name="Boukhgalter B."/>
            <person name="Bourzgui I."/>
            <person name="Brown A."/>
            <person name="Cahill P."/>
            <person name="Channer S."/>
            <person name="Cheshatsang Y."/>
            <person name="Chuda L."/>
            <person name="Citroen M."/>
            <person name="Collymore A."/>
            <person name="Cooke P."/>
            <person name="Costello M."/>
            <person name="D'Aco K."/>
            <person name="Daza R."/>
            <person name="De Haan G."/>
            <person name="DeGray S."/>
            <person name="DeMaso C."/>
            <person name="Dhargay N."/>
            <person name="Dooley K."/>
            <person name="Dooley E."/>
            <person name="Doricent M."/>
            <person name="Dorje P."/>
            <person name="Dorjee K."/>
            <person name="Dupes A."/>
            <person name="Elong R."/>
            <person name="Falk J."/>
            <person name="Farina A."/>
            <person name="Faro S."/>
            <person name="Ferguson D."/>
            <person name="Fisher S."/>
            <person name="Foley C.D."/>
            <person name="Franke A."/>
            <person name="Friedrich D."/>
            <person name="Gadbois L."/>
            <person name="Gearin G."/>
            <person name="Gearin C.R."/>
            <person name="Giannoukos G."/>
            <person name="Goode T."/>
            <person name="Graham J."/>
            <person name="Grandbois E."/>
            <person name="Grewal S."/>
            <person name="Gyaltsen K."/>
            <person name="Hafez N."/>
            <person name="Hagos B."/>
            <person name="Hall J."/>
            <person name="Henson C."/>
            <person name="Hollinger A."/>
            <person name="Honan T."/>
            <person name="Huard M.D."/>
            <person name="Hughes L."/>
            <person name="Hurhula B."/>
            <person name="Husby M.E."/>
            <person name="Kamat A."/>
            <person name="Kanga B."/>
            <person name="Kashin S."/>
            <person name="Khazanovich D."/>
            <person name="Kisner P."/>
            <person name="Lance K."/>
            <person name="Lara M."/>
            <person name="Lee W."/>
            <person name="Lennon N."/>
            <person name="Letendre F."/>
            <person name="LeVine R."/>
            <person name="Lipovsky A."/>
            <person name="Liu X."/>
            <person name="Liu J."/>
            <person name="Liu S."/>
            <person name="Lokyitsang T."/>
            <person name="Lokyitsang Y."/>
            <person name="Lubonja R."/>
            <person name="Lui A."/>
            <person name="MacDonald P."/>
            <person name="Magnisalis V."/>
            <person name="Maru K."/>
            <person name="Matthews C."/>
            <person name="McCusker W."/>
            <person name="McDonough S."/>
            <person name="Mehta T."/>
            <person name="Meldrim J."/>
            <person name="Meneus L."/>
            <person name="Mihai O."/>
            <person name="Mihalev A."/>
            <person name="Mihova T."/>
            <person name="Mittelman R."/>
            <person name="Mlenga V."/>
            <person name="Montmayeur A."/>
            <person name="Mulrain L."/>
            <person name="Navidi A."/>
            <person name="Naylor J."/>
            <person name="Negash T."/>
            <person name="Nguyen T."/>
            <person name="Nguyen N."/>
            <person name="Nicol R."/>
            <person name="Norbu C."/>
            <person name="Norbu N."/>
            <person name="Novod N."/>
            <person name="O'Neill B."/>
            <person name="Osman S."/>
            <person name="Markiewicz E."/>
            <person name="Oyono O.L."/>
            <person name="Patti C."/>
            <person name="Phunkhang P."/>
            <person name="Pierre F."/>
            <person name="Priest M."/>
            <person name="Raghuraman S."/>
            <person name="Rege F."/>
            <person name="Reyes R."/>
            <person name="Rise C."/>
            <person name="Rogov P."/>
            <person name="Ross K."/>
            <person name="Ryan E."/>
            <person name="Settipalli S."/>
            <person name="Shea T."/>
            <person name="Sherpa N."/>
            <person name="Shi L."/>
            <person name="Shih D."/>
            <person name="Sparrow T."/>
            <person name="Spaulding J."/>
            <person name="Stalker J."/>
            <person name="Stange-Thomann N."/>
            <person name="Stavropoulos S."/>
            <person name="Stone C."/>
            <person name="Strader C."/>
            <person name="Tesfaye S."/>
            <person name="Thomson T."/>
            <person name="Thoulutsang Y."/>
            <person name="Thoulutsang D."/>
            <person name="Topham K."/>
            <person name="Topping I."/>
            <person name="Tsamla T."/>
            <person name="Vassiliev H."/>
            <person name="Vo A."/>
            <person name="Wangchuk T."/>
            <person name="Wangdi T."/>
            <person name="Weiand M."/>
            <person name="Wilkinson J."/>
            <person name="Wilson A."/>
            <person name="Yadav S."/>
            <person name="Young G."/>
            <person name="Yu Q."/>
            <person name="Zembek L."/>
            <person name="Zhong D."/>
            <person name="Zimmer A."/>
            <person name="Zwirko Z."/>
            <person name="Jaffe D.B."/>
            <person name="Alvarez P."/>
            <person name="Brockman W."/>
            <person name="Butler J."/>
            <person name="Chin C."/>
            <person name="Gnerre S."/>
            <person name="Grabherr M."/>
            <person name="Kleber M."/>
            <person name="Mauceli E."/>
            <person name="MacCallum I."/>
        </authorList>
    </citation>
    <scope>NUCLEOTIDE SEQUENCE [LARGE SCALE GENOMIC DNA]</scope>
    <source>
        <strain evidence="4">TSC#15010-1051.87</strain>
        <strain evidence="6">Tucson 15010-1051.87</strain>
    </source>
</reference>
<feature type="coiled-coil region" evidence="1">
    <location>
        <begin position="50"/>
        <end position="115"/>
    </location>
</feature>
<keyword evidence="6" id="KW-1185">Reference proteome</keyword>
<feature type="compositionally biased region" description="Basic and acidic residues" evidence="2">
    <location>
        <begin position="203"/>
        <end position="235"/>
    </location>
</feature>
<dbReference type="EMBL" id="CH940654">
    <property type="protein sequence ID" value="KRF78028.1"/>
    <property type="molecule type" value="Genomic_DNA"/>
</dbReference>
<proteinExistence type="predicted"/>